<name>A0A517QQ81_9PLAN</name>
<dbReference type="EMBL" id="CP036267">
    <property type="protein sequence ID" value="QDT33781.1"/>
    <property type="molecule type" value="Genomic_DNA"/>
</dbReference>
<keyword evidence="5" id="KW-1185">Reference proteome</keyword>
<dbReference type="PANTHER" id="PTHR30093">
    <property type="entry name" value="GENERAL SECRETION PATHWAY PROTEIN G"/>
    <property type="match status" value="1"/>
</dbReference>
<keyword evidence="1" id="KW-0488">Methylation</keyword>
<reference evidence="4 5" key="1">
    <citation type="submission" date="2019-02" db="EMBL/GenBank/DDBJ databases">
        <title>Deep-cultivation of Planctomycetes and their phenomic and genomic characterization uncovers novel biology.</title>
        <authorList>
            <person name="Wiegand S."/>
            <person name="Jogler M."/>
            <person name="Boedeker C."/>
            <person name="Pinto D."/>
            <person name="Vollmers J."/>
            <person name="Rivas-Marin E."/>
            <person name="Kohn T."/>
            <person name="Peeters S.H."/>
            <person name="Heuer A."/>
            <person name="Rast P."/>
            <person name="Oberbeckmann S."/>
            <person name="Bunk B."/>
            <person name="Jeske O."/>
            <person name="Meyerdierks A."/>
            <person name="Storesund J.E."/>
            <person name="Kallscheuer N."/>
            <person name="Luecker S."/>
            <person name="Lage O.M."/>
            <person name="Pohl T."/>
            <person name="Merkel B.J."/>
            <person name="Hornburger P."/>
            <person name="Mueller R.-W."/>
            <person name="Bruemmer F."/>
            <person name="Labrenz M."/>
            <person name="Spormann A.M."/>
            <person name="Op den Camp H."/>
            <person name="Overmann J."/>
            <person name="Amann R."/>
            <person name="Jetten M.S.M."/>
            <person name="Mascher T."/>
            <person name="Medema M.H."/>
            <person name="Devos D.P."/>
            <person name="Kaster A.-K."/>
            <person name="Ovreas L."/>
            <person name="Rohde M."/>
            <person name="Galperin M.Y."/>
            <person name="Jogler C."/>
        </authorList>
    </citation>
    <scope>NUCLEOTIDE SEQUENCE [LARGE SCALE GENOMIC DNA]</scope>
    <source>
        <strain evidence="4 5">Mal48</strain>
    </source>
</reference>
<dbReference type="InterPro" id="IPR000983">
    <property type="entry name" value="Bac_GSPG_pilin"/>
</dbReference>
<protein>
    <recommendedName>
        <fullName evidence="6">Type II secretion system protein G</fullName>
    </recommendedName>
</protein>
<feature type="region of interest" description="Disordered" evidence="2">
    <location>
        <begin position="1"/>
        <end position="20"/>
    </location>
</feature>
<evidence type="ECO:0000313" key="5">
    <source>
        <dbReference type="Proteomes" id="UP000315724"/>
    </source>
</evidence>
<dbReference type="GO" id="GO:0015627">
    <property type="term" value="C:type II protein secretion system complex"/>
    <property type="evidence" value="ECO:0007669"/>
    <property type="project" value="InterPro"/>
</dbReference>
<proteinExistence type="predicted"/>
<dbReference type="Gene3D" id="3.30.700.10">
    <property type="entry name" value="Glycoprotein, Type 4 Pilin"/>
    <property type="match status" value="1"/>
</dbReference>
<dbReference type="PANTHER" id="PTHR30093:SF2">
    <property type="entry name" value="TYPE II SECRETION SYSTEM PROTEIN H"/>
    <property type="match status" value="1"/>
</dbReference>
<sequence length="350" mass="37811">MQRQTKKYRNCQSTTRPTAPQRTRRAFSLVEIMIVLVIIGILLGLLFPAISKAITTARNATVTTEIGNLSKAIGEFKLKYGVEPPSRIYLHEDSSNWSNTDLRTRESKAFIRQVWPNFDFTYANAPTAGELDINGNGVTDSDPIDLRGAECLVFFLGGVCATEDSDGNSIRNALGGSPMSGTPAKWFPLGFSTDPEMPFARGSGTRVGPFFEFDASRLVDVSDSPPSGVLRNMPEYVDTLPGQTAPYLYASSYEGRGYNVNGSFAHTDLDLASSSITEPTWVYIQSDPSTEGTAGAVPYNKNSFQIISPGADTQYGTGGSYDKDEGFTGFADGVQKDNITNFSGGVLDAS</sequence>
<accession>A0A517QQ81</accession>
<keyword evidence="3" id="KW-0472">Membrane</keyword>
<organism evidence="4 5">
    <name type="scientific">Thalassoglobus polymorphus</name>
    <dbReference type="NCBI Taxonomy" id="2527994"/>
    <lineage>
        <taxon>Bacteria</taxon>
        <taxon>Pseudomonadati</taxon>
        <taxon>Planctomycetota</taxon>
        <taxon>Planctomycetia</taxon>
        <taxon>Planctomycetales</taxon>
        <taxon>Planctomycetaceae</taxon>
        <taxon>Thalassoglobus</taxon>
    </lineage>
</organism>
<dbReference type="InterPro" id="IPR012902">
    <property type="entry name" value="N_methyl_site"/>
</dbReference>
<dbReference type="PRINTS" id="PR00813">
    <property type="entry name" value="BCTERIALGSPG"/>
</dbReference>
<evidence type="ECO:0000256" key="3">
    <source>
        <dbReference type="SAM" id="Phobius"/>
    </source>
</evidence>
<evidence type="ECO:0008006" key="6">
    <source>
        <dbReference type="Google" id="ProtNLM"/>
    </source>
</evidence>
<keyword evidence="3" id="KW-0812">Transmembrane</keyword>
<evidence type="ECO:0000256" key="2">
    <source>
        <dbReference type="SAM" id="MobiDB-lite"/>
    </source>
</evidence>
<evidence type="ECO:0000313" key="4">
    <source>
        <dbReference type="EMBL" id="QDT33781.1"/>
    </source>
</evidence>
<dbReference type="AlphaFoldDB" id="A0A517QQ81"/>
<feature type="transmembrane region" description="Helical" evidence="3">
    <location>
        <begin position="26"/>
        <end position="50"/>
    </location>
</feature>
<dbReference type="SUPFAM" id="SSF54523">
    <property type="entry name" value="Pili subunits"/>
    <property type="match status" value="1"/>
</dbReference>
<dbReference type="NCBIfam" id="TIGR02532">
    <property type="entry name" value="IV_pilin_GFxxxE"/>
    <property type="match status" value="1"/>
</dbReference>
<dbReference type="KEGG" id="tpol:Mal48_30360"/>
<dbReference type="RefSeq" id="WP_197441706.1">
    <property type="nucleotide sequence ID" value="NZ_CP036267.1"/>
</dbReference>
<dbReference type="GO" id="GO:0015628">
    <property type="term" value="P:protein secretion by the type II secretion system"/>
    <property type="evidence" value="ECO:0007669"/>
    <property type="project" value="InterPro"/>
</dbReference>
<dbReference type="InterPro" id="IPR045584">
    <property type="entry name" value="Pilin-like"/>
</dbReference>
<keyword evidence="3" id="KW-1133">Transmembrane helix</keyword>
<evidence type="ECO:0000256" key="1">
    <source>
        <dbReference type="ARBA" id="ARBA00022481"/>
    </source>
</evidence>
<dbReference type="Proteomes" id="UP000315724">
    <property type="component" value="Chromosome"/>
</dbReference>
<gene>
    <name evidence="4" type="ORF">Mal48_30360</name>
</gene>
<dbReference type="Pfam" id="PF07963">
    <property type="entry name" value="N_methyl"/>
    <property type="match status" value="1"/>
</dbReference>